<dbReference type="EMBL" id="QNVH01000001">
    <property type="protein sequence ID" value="TDA40252.1"/>
    <property type="molecule type" value="Genomic_DNA"/>
</dbReference>
<dbReference type="GO" id="GO:0042254">
    <property type="term" value="P:ribosome biogenesis"/>
    <property type="evidence" value="ECO:0007669"/>
    <property type="project" value="InterPro"/>
</dbReference>
<dbReference type="InterPro" id="IPR038664">
    <property type="entry name" value="Gar1/Naf1_Cbf5-bd_sf"/>
</dbReference>
<comment type="caution">
    <text evidence="1">The sequence shown here is derived from an EMBL/GenBank/DDBJ whole genome shotgun (WGS) entry which is preliminary data.</text>
</comment>
<proteinExistence type="predicted"/>
<dbReference type="AlphaFoldDB" id="A0A523BHB1"/>
<evidence type="ECO:0000313" key="1">
    <source>
        <dbReference type="EMBL" id="TDA40252.1"/>
    </source>
</evidence>
<dbReference type="Gene3D" id="2.40.10.230">
    <property type="entry name" value="Probable tRNA pseudouridine synthase domain"/>
    <property type="match status" value="1"/>
</dbReference>
<gene>
    <name evidence="1" type="ORF">DSO08_00150</name>
</gene>
<evidence type="ECO:0000313" key="2">
    <source>
        <dbReference type="Proteomes" id="UP000315399"/>
    </source>
</evidence>
<dbReference type="InterPro" id="IPR009000">
    <property type="entry name" value="Transl_B-barrel_sf"/>
</dbReference>
<dbReference type="InterPro" id="IPR007504">
    <property type="entry name" value="H/ACA_rnp_Gar1/Naf1"/>
</dbReference>
<dbReference type="GO" id="GO:0001522">
    <property type="term" value="P:pseudouridine synthesis"/>
    <property type="evidence" value="ECO:0007669"/>
    <property type="project" value="InterPro"/>
</dbReference>
<protein>
    <submittedName>
        <fullName evidence="1">H/ACA RNA-protein complex protein Gar1</fullName>
    </submittedName>
</protein>
<dbReference type="SUPFAM" id="SSF50447">
    <property type="entry name" value="Translation proteins"/>
    <property type="match status" value="1"/>
</dbReference>
<organism evidence="1 2">
    <name type="scientific">Thermoproteota archaeon</name>
    <dbReference type="NCBI Taxonomy" id="2056631"/>
    <lineage>
        <taxon>Archaea</taxon>
        <taxon>Thermoproteota</taxon>
    </lineage>
</organism>
<dbReference type="Pfam" id="PF04410">
    <property type="entry name" value="Gar1"/>
    <property type="match status" value="1"/>
</dbReference>
<dbReference type="Proteomes" id="UP000315399">
    <property type="component" value="Unassembled WGS sequence"/>
</dbReference>
<name>A0A523BHB1_9CREN</name>
<reference evidence="1 2" key="1">
    <citation type="journal article" date="2019" name="Nat. Microbiol.">
        <title>Expanding anaerobic alkane metabolism in the domain of Archaea.</title>
        <authorList>
            <person name="Wang Y."/>
            <person name="Wegener G."/>
            <person name="Hou J."/>
            <person name="Wang F."/>
            <person name="Xiao X."/>
        </authorList>
    </citation>
    <scope>NUCLEOTIDE SEQUENCE [LARGE SCALE GENOMIC DNA]</scope>
    <source>
        <strain evidence="1">WYZ-LMO10</strain>
    </source>
</reference>
<sequence length="97" mass="10857">MNCLDGDDYLKSMGSILGFSKSKLLTVRVLTPPKIGSRLFLKNGSPVGTVIDVFGPVSSPYASVKPDKGIVPEKLVGAEVYWKEEYYRKRRKRDYAK</sequence>
<accession>A0A523BHB1</accession>